<feature type="transmembrane region" description="Helical" evidence="2">
    <location>
        <begin position="12"/>
        <end position="34"/>
    </location>
</feature>
<feature type="domain" description="Double Cache" evidence="3">
    <location>
        <begin position="39"/>
        <end position="128"/>
    </location>
</feature>
<dbReference type="Pfam" id="PF08269">
    <property type="entry name" value="dCache_2"/>
    <property type="match status" value="1"/>
</dbReference>
<organism evidence="4 5">
    <name type="scientific">Sulfurospirillum multivorans (strain DM 12446 / JCM 15788 / NBRC 109480)</name>
    <dbReference type="NCBI Taxonomy" id="1150621"/>
    <lineage>
        <taxon>Bacteria</taxon>
        <taxon>Pseudomonadati</taxon>
        <taxon>Campylobacterota</taxon>
        <taxon>Epsilonproteobacteria</taxon>
        <taxon>Campylobacterales</taxon>
        <taxon>Sulfurospirillaceae</taxon>
        <taxon>Sulfurospirillum</taxon>
    </lineage>
</organism>
<protein>
    <submittedName>
        <fullName evidence="4">Two-component hybrid sensor and regulator</fullName>
    </submittedName>
</protein>
<evidence type="ECO:0000313" key="4">
    <source>
        <dbReference type="EMBL" id="AHJ12601.1"/>
    </source>
</evidence>
<dbReference type="AlphaFoldDB" id="A0AA86AL37"/>
<keyword evidence="1" id="KW-0175">Coiled coil</keyword>
<evidence type="ECO:0000256" key="2">
    <source>
        <dbReference type="SAM" id="Phobius"/>
    </source>
</evidence>
<evidence type="ECO:0000313" key="5">
    <source>
        <dbReference type="Proteomes" id="UP000019322"/>
    </source>
</evidence>
<keyword evidence="2" id="KW-1133">Transmembrane helix</keyword>
<feature type="coiled-coil region" evidence="1">
    <location>
        <begin position="37"/>
        <end position="87"/>
    </location>
</feature>
<name>A0AA86AL37_SULMK</name>
<dbReference type="KEGG" id="smul:SMUL_1340"/>
<evidence type="ECO:0000256" key="1">
    <source>
        <dbReference type="SAM" id="Coils"/>
    </source>
</evidence>
<dbReference type="Proteomes" id="UP000019322">
    <property type="component" value="Chromosome"/>
</dbReference>
<keyword evidence="2" id="KW-0472">Membrane</keyword>
<sequence>MDLHKKLSLFHYFHIIALILFLTFASIFFALNFYNAKIKFETESHRLQKEYSDAKKKMLIMEVDRFVAHIEEKRQEAYAQAQELVKARVYEAYEIATKIYQAYHKTHSDAQIAAMIVDTLRLLRYENN</sequence>
<gene>
    <name evidence="4" type="ORF">SMUL_1340</name>
</gene>
<accession>A0AA86AL37</accession>
<proteinExistence type="predicted"/>
<dbReference type="EMBL" id="CP007201">
    <property type="protein sequence ID" value="AHJ12601.1"/>
    <property type="molecule type" value="Genomic_DNA"/>
</dbReference>
<dbReference type="InterPro" id="IPR004010">
    <property type="entry name" value="Double_Cache_2"/>
</dbReference>
<keyword evidence="2" id="KW-0812">Transmembrane</keyword>
<reference evidence="4 5" key="1">
    <citation type="journal article" date="2014" name="Environ. Microbiol.">
        <title>Insights into organohalide respiration and the versatile catabolism of Sulfurospirillum multivorans gained from comparative genomics and physiological studies.</title>
        <authorList>
            <person name="Goris T."/>
            <person name="Schubert T."/>
            <person name="Gadkari J."/>
            <person name="Wubet T."/>
            <person name="Tarkka M."/>
            <person name="Buscot F."/>
            <person name="Adrian L."/>
            <person name="Diekert G."/>
        </authorList>
    </citation>
    <scope>NUCLEOTIDE SEQUENCE [LARGE SCALE GENOMIC DNA]</scope>
    <source>
        <strain evidence="5">DM 12446 / JCM 15788 / NBRC 109480</strain>
    </source>
</reference>
<evidence type="ECO:0000259" key="3">
    <source>
        <dbReference type="Pfam" id="PF08269"/>
    </source>
</evidence>